<accession>A0A8T2NY26</accession>
<feature type="region of interest" description="Disordered" evidence="1">
    <location>
        <begin position="93"/>
        <end position="126"/>
    </location>
</feature>
<dbReference type="AlphaFoldDB" id="A0A8T2NY26"/>
<protein>
    <submittedName>
        <fullName evidence="2">Uncharacterized protein</fullName>
    </submittedName>
</protein>
<dbReference type="Proteomes" id="UP000824540">
    <property type="component" value="Unassembled WGS sequence"/>
</dbReference>
<comment type="caution">
    <text evidence="2">The sequence shown here is derived from an EMBL/GenBank/DDBJ whole genome shotgun (WGS) entry which is preliminary data.</text>
</comment>
<feature type="compositionally biased region" description="Acidic residues" evidence="1">
    <location>
        <begin position="107"/>
        <end position="126"/>
    </location>
</feature>
<gene>
    <name evidence="2" type="ORF">JZ751_012517</name>
</gene>
<keyword evidence="3" id="KW-1185">Reference proteome</keyword>
<sequence>MWTHLRQPVVDMVRGEVSSGGPRTSGSSFFSDRRLPAARAATSFRSAADDVMDASERKVPAGASVVVPDSPLSLTFLDRAANVELADCVLKGGAKASKRPTSSPATEEMEEDEEDEEDEGQDEEEEAIAAALPLSCSTALAAAFSFRMAESGDRLLEAEQPPGGHASEPPAQTRLPPPAPPPFASMAGLKRPPVSCLTDRDVGEGEGVAERASPNSEDTTEDSVSCADPRRTGVGQPAELSPDVSCSSGASSPPYDDSEGESEAFPNQPSSSGAVGPLGLPSSRGTLGSQGTHWVYEPDPDATAPPAR</sequence>
<organism evidence="2 3">
    <name type="scientific">Albula glossodonta</name>
    <name type="common">roundjaw bonefish</name>
    <dbReference type="NCBI Taxonomy" id="121402"/>
    <lineage>
        <taxon>Eukaryota</taxon>
        <taxon>Metazoa</taxon>
        <taxon>Chordata</taxon>
        <taxon>Craniata</taxon>
        <taxon>Vertebrata</taxon>
        <taxon>Euteleostomi</taxon>
        <taxon>Actinopterygii</taxon>
        <taxon>Neopterygii</taxon>
        <taxon>Teleostei</taxon>
        <taxon>Albuliformes</taxon>
        <taxon>Albulidae</taxon>
        <taxon>Albula</taxon>
    </lineage>
</organism>
<name>A0A8T2NY26_9TELE</name>
<evidence type="ECO:0000313" key="3">
    <source>
        <dbReference type="Proteomes" id="UP000824540"/>
    </source>
</evidence>
<dbReference type="EMBL" id="JAFBMS010000021">
    <property type="protein sequence ID" value="KAG9344041.1"/>
    <property type="molecule type" value="Genomic_DNA"/>
</dbReference>
<evidence type="ECO:0000256" key="1">
    <source>
        <dbReference type="SAM" id="MobiDB-lite"/>
    </source>
</evidence>
<feature type="region of interest" description="Disordered" evidence="1">
    <location>
        <begin position="157"/>
        <end position="308"/>
    </location>
</feature>
<evidence type="ECO:0000313" key="2">
    <source>
        <dbReference type="EMBL" id="KAG9344041.1"/>
    </source>
</evidence>
<reference evidence="2" key="1">
    <citation type="thesis" date="2021" institute="BYU ScholarsArchive" country="Provo, UT, USA">
        <title>Applications of and Algorithms for Genome Assembly and Genomic Analyses with an Emphasis on Marine Teleosts.</title>
        <authorList>
            <person name="Pickett B.D."/>
        </authorList>
    </citation>
    <scope>NUCLEOTIDE SEQUENCE</scope>
    <source>
        <strain evidence="2">HI-2016</strain>
    </source>
</reference>
<feature type="compositionally biased region" description="Polar residues" evidence="1">
    <location>
        <begin position="283"/>
        <end position="292"/>
    </location>
</feature>
<proteinExistence type="predicted"/>